<evidence type="ECO:0000313" key="2">
    <source>
        <dbReference type="Proteomes" id="UP000568106"/>
    </source>
</evidence>
<comment type="caution">
    <text evidence="1">The sequence shown here is derived from an EMBL/GenBank/DDBJ whole genome shotgun (WGS) entry which is preliminary data.</text>
</comment>
<dbReference type="Proteomes" id="UP000568106">
    <property type="component" value="Unassembled WGS sequence"/>
</dbReference>
<dbReference type="AlphaFoldDB" id="A0A7W8IE00"/>
<sequence length="29" mass="3176">MYLLFTPAMAAVVVIGVIQLRDHFVAATK</sequence>
<reference evidence="1" key="1">
    <citation type="submission" date="2020-08" db="EMBL/GenBank/DDBJ databases">
        <title>Genomic Encyclopedia of Type Strains, Phase IV (KMG-V): Genome sequencing to study the core and pangenomes of soil and plant-associated prokaryotes.</title>
        <authorList>
            <person name="Whitman W."/>
        </authorList>
    </citation>
    <scope>NUCLEOTIDE SEQUENCE [LARGE SCALE GENOMIC DNA]</scope>
    <source>
        <strain evidence="1">M8UP27</strain>
    </source>
</reference>
<evidence type="ECO:0000313" key="1">
    <source>
        <dbReference type="EMBL" id="MBB5315376.1"/>
    </source>
</evidence>
<gene>
    <name evidence="1" type="ORF">HDF09_000026</name>
</gene>
<dbReference type="EMBL" id="JACHDY010000001">
    <property type="protein sequence ID" value="MBB5315376.1"/>
    <property type="molecule type" value="Genomic_DNA"/>
</dbReference>
<name>A0A7W8IE00_9BACT</name>
<keyword evidence="2" id="KW-1185">Reference proteome</keyword>
<proteinExistence type="predicted"/>
<accession>A0A7W8IE00</accession>
<protein>
    <submittedName>
        <fullName evidence="1">Uncharacterized protein</fullName>
    </submittedName>
</protein>
<organism evidence="1 2">
    <name type="scientific">Tunturiibacter empetritectus</name>
    <dbReference type="NCBI Taxonomy" id="3069691"/>
    <lineage>
        <taxon>Bacteria</taxon>
        <taxon>Pseudomonadati</taxon>
        <taxon>Acidobacteriota</taxon>
        <taxon>Terriglobia</taxon>
        <taxon>Terriglobales</taxon>
        <taxon>Acidobacteriaceae</taxon>
        <taxon>Tunturiibacter</taxon>
    </lineage>
</organism>